<evidence type="ECO:0000259" key="1">
    <source>
        <dbReference type="Pfam" id="PF00534"/>
    </source>
</evidence>
<organism evidence="2 3">
    <name type="scientific">Ligilactobacillus acidipiscis</name>
    <dbReference type="NCBI Taxonomy" id="89059"/>
    <lineage>
        <taxon>Bacteria</taxon>
        <taxon>Bacillati</taxon>
        <taxon>Bacillota</taxon>
        <taxon>Bacilli</taxon>
        <taxon>Lactobacillales</taxon>
        <taxon>Lactobacillaceae</taxon>
        <taxon>Ligilactobacillus</taxon>
    </lineage>
</organism>
<dbReference type="KEGG" id="laca:LAC1533_1581"/>
<sequence length="341" mass="38855">MLTIRMYSSAAKVDGQGVGSAYSELIDLLEKHYPTEINLIVNRFGSADVSHYHTIDPQFYLSTFSPKSGRKVGYVHFLPETMKGSLQMPALAAKVFNSYMISFYKRMDALVVVNPSFIPKLVAYGIAKNKITYIPNFVSKKEFYPLKQEQKNKLRAKHGLDPHKFTVIGVGQVQARKGLFDFIKLAQQLPDVQFVWVGGFSFGKMTDGYNELKKVVDDPPANLFFPGIVARQEMNEYYNLADLFLLPSYNELFPMSVLEAFSCEVPVLLRDLELYHSILTGYYEPAVDVVQMKAKIEHFKADRQALGELKDKAVRASAYYNEDHMAEVWREYYTGQAKLGR</sequence>
<dbReference type="GO" id="GO:0016757">
    <property type="term" value="F:glycosyltransferase activity"/>
    <property type="evidence" value="ECO:0007669"/>
    <property type="project" value="InterPro"/>
</dbReference>
<dbReference type="CDD" id="cd03801">
    <property type="entry name" value="GT4_PimA-like"/>
    <property type="match status" value="1"/>
</dbReference>
<dbReference type="SUPFAM" id="SSF53756">
    <property type="entry name" value="UDP-Glycosyltransferase/glycogen phosphorylase"/>
    <property type="match status" value="1"/>
</dbReference>
<evidence type="ECO:0000313" key="2">
    <source>
        <dbReference type="EMBL" id="SFV41001.1"/>
    </source>
</evidence>
<feature type="domain" description="Glycosyl transferase family 1" evidence="1">
    <location>
        <begin position="151"/>
        <end position="303"/>
    </location>
</feature>
<dbReference type="EMBL" id="LT630287">
    <property type="protein sequence ID" value="SFV41001.1"/>
    <property type="molecule type" value="Genomic_DNA"/>
</dbReference>
<name>A0A1K1KQ95_9LACO</name>
<dbReference type="InterPro" id="IPR001296">
    <property type="entry name" value="Glyco_trans_1"/>
</dbReference>
<reference evidence="3" key="1">
    <citation type="submission" date="2016-11" db="EMBL/GenBank/DDBJ databases">
        <authorList>
            <person name="Papadimitriou K."/>
        </authorList>
    </citation>
    <scope>NUCLEOTIDE SEQUENCE [LARGE SCALE GENOMIC DNA]</scope>
    <source>
        <strain evidence="3">ACA-DC 1533</strain>
    </source>
</reference>
<gene>
    <name evidence="2" type="ORF">LAC1533_1581</name>
</gene>
<dbReference type="PANTHER" id="PTHR45947:SF3">
    <property type="entry name" value="SULFOQUINOVOSYL TRANSFERASE SQD2"/>
    <property type="match status" value="1"/>
</dbReference>
<dbReference type="Gene3D" id="3.40.50.2000">
    <property type="entry name" value="Glycogen Phosphorylase B"/>
    <property type="match status" value="2"/>
</dbReference>
<dbReference type="InterPro" id="IPR050194">
    <property type="entry name" value="Glycosyltransferase_grp1"/>
</dbReference>
<protein>
    <submittedName>
        <fullName evidence="2">Glycosyltransferase LafB, responsible for the formation of Gal-Glc-DAG</fullName>
    </submittedName>
</protein>
<proteinExistence type="predicted"/>
<dbReference type="AlphaFoldDB" id="A0A1K1KQ95"/>
<dbReference type="RefSeq" id="WP_010497042.1">
    <property type="nucleotide sequence ID" value="NZ_JBHUGU010000002.1"/>
</dbReference>
<dbReference type="Pfam" id="PF00534">
    <property type="entry name" value="Glycos_transf_1"/>
    <property type="match status" value="1"/>
</dbReference>
<keyword evidence="2" id="KW-0808">Transferase</keyword>
<dbReference type="Proteomes" id="UP000190935">
    <property type="component" value="Chromosome I"/>
</dbReference>
<dbReference type="PANTHER" id="PTHR45947">
    <property type="entry name" value="SULFOQUINOVOSYL TRANSFERASE SQD2"/>
    <property type="match status" value="1"/>
</dbReference>
<accession>A0A1K1KQ95</accession>
<evidence type="ECO:0000313" key="3">
    <source>
        <dbReference type="Proteomes" id="UP000190935"/>
    </source>
</evidence>
<dbReference type="OrthoDB" id="9802525at2"/>
<dbReference type="GeneID" id="95349687"/>